<dbReference type="SUPFAM" id="SSF53335">
    <property type="entry name" value="S-adenosyl-L-methionine-dependent methyltransferases"/>
    <property type="match status" value="1"/>
</dbReference>
<dbReference type="GO" id="GO:0005737">
    <property type="term" value="C:cytoplasm"/>
    <property type="evidence" value="ECO:0007669"/>
    <property type="project" value="UniProtKB-SubCell"/>
</dbReference>
<evidence type="ECO:0000256" key="3">
    <source>
        <dbReference type="ARBA" id="ARBA00022603"/>
    </source>
</evidence>
<dbReference type="GO" id="GO:0070475">
    <property type="term" value="P:rRNA base methylation"/>
    <property type="evidence" value="ECO:0007669"/>
    <property type="project" value="UniProtKB-UniRule"/>
</dbReference>
<keyword evidence="4 6" id="KW-0808">Transferase</keyword>
<evidence type="ECO:0000256" key="6">
    <source>
        <dbReference type="HAMAP-Rule" id="MF_01007"/>
    </source>
</evidence>
<comment type="function">
    <text evidence="6">Specifically methylates the N4 position of cytidine in position 1402 (C1402) of 16S rRNA.</text>
</comment>
<comment type="subcellular location">
    <subcellularLocation>
        <location evidence="6">Cytoplasm</location>
    </subcellularLocation>
</comment>
<dbReference type="Gene3D" id="3.40.50.150">
    <property type="entry name" value="Vaccinia Virus protein VP39"/>
    <property type="match status" value="1"/>
</dbReference>
<proteinExistence type="inferred from homology"/>
<feature type="binding site" evidence="6">
    <location>
        <position position="102"/>
    </location>
    <ligand>
        <name>S-adenosyl-L-methionine</name>
        <dbReference type="ChEBI" id="CHEBI:59789"/>
    </ligand>
</feature>
<dbReference type="Proteomes" id="UP000034980">
    <property type="component" value="Unassembled WGS sequence"/>
</dbReference>
<dbReference type="NCBIfam" id="TIGR00006">
    <property type="entry name" value="16S rRNA (cytosine(1402)-N(4))-methyltransferase RsmH"/>
    <property type="match status" value="1"/>
</dbReference>
<dbReference type="EMBL" id="AYYF01001498">
    <property type="protein sequence ID" value="ETK11664.1"/>
    <property type="molecule type" value="Genomic_DNA"/>
</dbReference>
<dbReference type="Gene3D" id="1.10.150.170">
    <property type="entry name" value="Putative methyltransferase TM0872, insert domain"/>
    <property type="match status" value="1"/>
</dbReference>
<name>W2CWV1_9BACT</name>
<dbReference type="EC" id="2.1.1.199" evidence="6"/>
<dbReference type="InterPro" id="IPR023397">
    <property type="entry name" value="SAM-dep_MeTrfase_MraW_recog"/>
</dbReference>
<reference evidence="7 8" key="1">
    <citation type="submission" date="2013-11" db="EMBL/GenBank/DDBJ databases">
        <title>Single cell genomics of uncultured Tannerella BU063 (oral taxon 286).</title>
        <authorList>
            <person name="Beall C.J."/>
            <person name="Campbell A.G."/>
            <person name="Griffen A.L."/>
            <person name="Podar M."/>
            <person name="Leys E.J."/>
        </authorList>
    </citation>
    <scope>NUCLEOTIDE SEQUENCE [LARGE SCALE GENOMIC DNA]</scope>
    <source>
        <strain evidence="7">Cell 8/11</strain>
    </source>
</reference>
<dbReference type="InterPro" id="IPR029063">
    <property type="entry name" value="SAM-dependent_MTases_sf"/>
</dbReference>
<evidence type="ECO:0000256" key="4">
    <source>
        <dbReference type="ARBA" id="ARBA00022679"/>
    </source>
</evidence>
<evidence type="ECO:0000313" key="7">
    <source>
        <dbReference type="EMBL" id="ETK11664.1"/>
    </source>
</evidence>
<dbReference type="PIRSF" id="PIRSF004486">
    <property type="entry name" value="MraW"/>
    <property type="match status" value="1"/>
</dbReference>
<feature type="binding site" evidence="6">
    <location>
        <position position="109"/>
    </location>
    <ligand>
        <name>S-adenosyl-L-methionine</name>
        <dbReference type="ChEBI" id="CHEBI:59789"/>
    </ligand>
</feature>
<dbReference type="PANTHER" id="PTHR11265">
    <property type="entry name" value="S-ADENOSYL-METHYLTRANSFERASE MRAW"/>
    <property type="match status" value="1"/>
</dbReference>
<dbReference type="GO" id="GO:0071424">
    <property type="term" value="F:rRNA (cytosine-N4-)-methyltransferase activity"/>
    <property type="evidence" value="ECO:0007669"/>
    <property type="project" value="UniProtKB-UniRule"/>
</dbReference>
<sequence length="311" mass="34929">MMDRERNDYHVPALLDECLEALDLSPDGVYVDVTFGGGGHSRAILSRLGPDGRLFAFDQDADAEANAPTDHPRFVFIRSNFRYLASFLRYHGVRQVDGVLADLGVSSHHFDTPHRGFSFRFDGEADMRMNNRAGRTASEVVNTYTEEQLTRLLQTYGELTNARRAAEAIVRARAERPLCTTAELTAALQPMAGRRDASGYYAQVFQALRIEVNDEMGALSDLLRQALRVIRPGGRLAVITYHSLEDRPVKRFMRTGRIDGRSEEDVYGNRLSPIRPVGRKPIVPTADEVARNPRVRSAKLRVGEIINEEEQ</sequence>
<dbReference type="PANTHER" id="PTHR11265:SF0">
    <property type="entry name" value="12S RRNA N4-METHYLCYTIDINE METHYLTRANSFERASE"/>
    <property type="match status" value="1"/>
</dbReference>
<evidence type="ECO:0000256" key="5">
    <source>
        <dbReference type="ARBA" id="ARBA00022691"/>
    </source>
</evidence>
<dbReference type="PATRIC" id="fig|1411915.3.peg.1636"/>
<feature type="binding site" evidence="6">
    <location>
        <begin position="38"/>
        <end position="40"/>
    </location>
    <ligand>
        <name>S-adenosyl-L-methionine</name>
        <dbReference type="ChEBI" id="CHEBI:59789"/>
    </ligand>
</feature>
<keyword evidence="5 6" id="KW-0949">S-adenosyl-L-methionine</keyword>
<comment type="similarity">
    <text evidence="1 6">Belongs to the methyltransferase superfamily. RsmH family.</text>
</comment>
<feature type="binding site" evidence="6">
    <location>
        <position position="81"/>
    </location>
    <ligand>
        <name>S-adenosyl-L-methionine</name>
        <dbReference type="ChEBI" id="CHEBI:59789"/>
    </ligand>
</feature>
<evidence type="ECO:0000256" key="2">
    <source>
        <dbReference type="ARBA" id="ARBA00022552"/>
    </source>
</evidence>
<dbReference type="Pfam" id="PF01795">
    <property type="entry name" value="Methyltransf_5"/>
    <property type="match status" value="1"/>
</dbReference>
<dbReference type="SUPFAM" id="SSF81799">
    <property type="entry name" value="Putative methyltransferase TM0872, insert domain"/>
    <property type="match status" value="1"/>
</dbReference>
<keyword evidence="3 6" id="KW-0489">Methyltransferase</keyword>
<evidence type="ECO:0000256" key="1">
    <source>
        <dbReference type="ARBA" id="ARBA00010396"/>
    </source>
</evidence>
<comment type="catalytic activity">
    <reaction evidence="6">
        <text>cytidine(1402) in 16S rRNA + S-adenosyl-L-methionine = N(4)-methylcytidine(1402) in 16S rRNA + S-adenosyl-L-homocysteine + H(+)</text>
        <dbReference type="Rhea" id="RHEA:42928"/>
        <dbReference type="Rhea" id="RHEA-COMP:10286"/>
        <dbReference type="Rhea" id="RHEA-COMP:10287"/>
        <dbReference type="ChEBI" id="CHEBI:15378"/>
        <dbReference type="ChEBI" id="CHEBI:57856"/>
        <dbReference type="ChEBI" id="CHEBI:59789"/>
        <dbReference type="ChEBI" id="CHEBI:74506"/>
        <dbReference type="ChEBI" id="CHEBI:82748"/>
        <dbReference type="EC" id="2.1.1.199"/>
    </reaction>
</comment>
<keyword evidence="2 6" id="KW-0698">rRNA processing</keyword>
<protein>
    <recommendedName>
        <fullName evidence="6">Ribosomal RNA small subunit methyltransferase H</fullName>
        <ecNumber evidence="6">2.1.1.199</ecNumber>
    </recommendedName>
    <alternativeName>
        <fullName evidence="6">16S rRNA m(4)C1402 methyltransferase</fullName>
    </alternativeName>
    <alternativeName>
        <fullName evidence="6">rRNA (cytosine-N(4)-)-methyltransferase RsmH</fullName>
    </alternativeName>
</protein>
<keyword evidence="6" id="KW-0963">Cytoplasm</keyword>
<accession>W2CWV1</accession>
<evidence type="ECO:0000313" key="8">
    <source>
        <dbReference type="Proteomes" id="UP000034980"/>
    </source>
</evidence>
<feature type="binding site" evidence="6">
    <location>
        <position position="58"/>
    </location>
    <ligand>
        <name>S-adenosyl-L-methionine</name>
        <dbReference type="ChEBI" id="CHEBI:59789"/>
    </ligand>
</feature>
<dbReference type="AlphaFoldDB" id="W2CWV1"/>
<dbReference type="HAMAP" id="MF_01007">
    <property type="entry name" value="16SrRNA_methyltr_H"/>
    <property type="match status" value="1"/>
</dbReference>
<organism evidence="7 8">
    <name type="scientific">Tannerella sp. oral taxon BU063 isolate Cell 8/11</name>
    <dbReference type="NCBI Taxonomy" id="1411915"/>
    <lineage>
        <taxon>Bacteria</taxon>
        <taxon>Pseudomonadati</taxon>
        <taxon>Bacteroidota</taxon>
        <taxon>Bacteroidia</taxon>
        <taxon>Bacteroidales</taxon>
        <taxon>Tannerellaceae</taxon>
        <taxon>Tannerella</taxon>
    </lineage>
</organism>
<dbReference type="InterPro" id="IPR002903">
    <property type="entry name" value="RsmH"/>
</dbReference>
<comment type="caution">
    <text evidence="7">The sequence shown here is derived from an EMBL/GenBank/DDBJ whole genome shotgun (WGS) entry which is preliminary data.</text>
</comment>
<gene>
    <name evidence="6" type="primary">rsmH</name>
    <name evidence="7" type="ORF">T235_14205</name>
</gene>